<feature type="domain" description="Ig-like" evidence="8">
    <location>
        <begin position="5"/>
        <end position="121"/>
    </location>
</feature>
<dbReference type="Gene3D" id="2.60.40.10">
    <property type="entry name" value="Immunoglobulins"/>
    <property type="match status" value="1"/>
</dbReference>
<reference evidence="9" key="2">
    <citation type="submission" date="2025-09" db="UniProtKB">
        <authorList>
            <consortium name="Ensembl"/>
        </authorList>
    </citation>
    <scope>IDENTIFICATION</scope>
</reference>
<dbReference type="InterPro" id="IPR013098">
    <property type="entry name" value="Ig_I-set"/>
</dbReference>
<keyword evidence="4" id="KW-0472">Membrane</keyword>
<sequence length="147" mass="15613">AVGAPAAVPAARGAHAAPLCPAGVWCFSELFFAKEPQDVTVSRKDPVVLDCQARGEAPITITWLKNGGKVSENERIYTLSNGSLYISEAEGKKGEPSDEGFYQCLALNKHGAILSQKSHLTLASKCSSPAGQRLPPAHGRLLCRSRI</sequence>
<evidence type="ECO:0000313" key="10">
    <source>
        <dbReference type="Proteomes" id="UP000694423"/>
    </source>
</evidence>
<dbReference type="Pfam" id="PF07679">
    <property type="entry name" value="I-set"/>
    <property type="match status" value="1"/>
</dbReference>
<evidence type="ECO:0000256" key="5">
    <source>
        <dbReference type="ARBA" id="ARBA00023157"/>
    </source>
</evidence>
<dbReference type="GO" id="GO:0005886">
    <property type="term" value="C:plasma membrane"/>
    <property type="evidence" value="ECO:0007669"/>
    <property type="project" value="TreeGrafter"/>
</dbReference>
<keyword evidence="6" id="KW-0325">Glycoprotein</keyword>
<dbReference type="PROSITE" id="PS50835">
    <property type="entry name" value="IG_LIKE"/>
    <property type="match status" value="1"/>
</dbReference>
<evidence type="ECO:0000256" key="1">
    <source>
        <dbReference type="ARBA" id="ARBA00004370"/>
    </source>
</evidence>
<evidence type="ECO:0000313" key="9">
    <source>
        <dbReference type="Ensembl" id="ENSDNVP00000026800.1"/>
    </source>
</evidence>
<evidence type="ECO:0000256" key="3">
    <source>
        <dbReference type="ARBA" id="ARBA00022737"/>
    </source>
</evidence>
<dbReference type="InterPro" id="IPR013783">
    <property type="entry name" value="Ig-like_fold"/>
</dbReference>
<evidence type="ECO:0000256" key="2">
    <source>
        <dbReference type="ARBA" id="ARBA00022729"/>
    </source>
</evidence>
<dbReference type="GO" id="GO:0098632">
    <property type="term" value="F:cell-cell adhesion mediator activity"/>
    <property type="evidence" value="ECO:0007669"/>
    <property type="project" value="TreeGrafter"/>
</dbReference>
<keyword evidence="3" id="KW-0677">Repeat</keyword>
<dbReference type="FunFam" id="2.60.40.10:FF:000600">
    <property type="entry name" value="Contactin 2"/>
    <property type="match status" value="1"/>
</dbReference>
<keyword evidence="10" id="KW-1185">Reference proteome</keyword>
<keyword evidence="7" id="KW-0393">Immunoglobulin domain</keyword>
<name>A0A8C4KSK6_DRONO</name>
<dbReference type="InterPro" id="IPR036179">
    <property type="entry name" value="Ig-like_dom_sf"/>
</dbReference>
<dbReference type="InterPro" id="IPR003598">
    <property type="entry name" value="Ig_sub2"/>
</dbReference>
<keyword evidence="5" id="KW-1015">Disulfide bond</keyword>
<dbReference type="Proteomes" id="UP000694423">
    <property type="component" value="Unplaced"/>
</dbReference>
<dbReference type="GO" id="GO:0007411">
    <property type="term" value="P:axon guidance"/>
    <property type="evidence" value="ECO:0007669"/>
    <property type="project" value="TreeGrafter"/>
</dbReference>
<dbReference type="Ensembl" id="ENSDNVT00000032387.1">
    <property type="protein sequence ID" value="ENSDNVP00000026800.1"/>
    <property type="gene ID" value="ENSDNVG00000018629.1"/>
</dbReference>
<dbReference type="AlphaFoldDB" id="A0A8C4KSK6"/>
<evidence type="ECO:0000256" key="7">
    <source>
        <dbReference type="ARBA" id="ARBA00023319"/>
    </source>
</evidence>
<dbReference type="InterPro" id="IPR003599">
    <property type="entry name" value="Ig_sub"/>
</dbReference>
<dbReference type="GO" id="GO:0030424">
    <property type="term" value="C:axon"/>
    <property type="evidence" value="ECO:0007669"/>
    <property type="project" value="TreeGrafter"/>
</dbReference>
<organism evidence="9 10">
    <name type="scientific">Dromaius novaehollandiae</name>
    <name type="common">Emu</name>
    <dbReference type="NCBI Taxonomy" id="8790"/>
    <lineage>
        <taxon>Eukaryota</taxon>
        <taxon>Metazoa</taxon>
        <taxon>Chordata</taxon>
        <taxon>Craniata</taxon>
        <taxon>Vertebrata</taxon>
        <taxon>Euteleostomi</taxon>
        <taxon>Archelosauria</taxon>
        <taxon>Archosauria</taxon>
        <taxon>Dinosauria</taxon>
        <taxon>Saurischia</taxon>
        <taxon>Theropoda</taxon>
        <taxon>Coelurosauria</taxon>
        <taxon>Aves</taxon>
        <taxon>Palaeognathae</taxon>
        <taxon>Casuariiformes</taxon>
        <taxon>Dromaiidae</taxon>
        <taxon>Dromaius</taxon>
    </lineage>
</organism>
<dbReference type="SMART" id="SM00408">
    <property type="entry name" value="IGc2"/>
    <property type="match status" value="1"/>
</dbReference>
<accession>A0A8C4KSK6</accession>
<evidence type="ECO:0000259" key="8">
    <source>
        <dbReference type="PROSITE" id="PS50835"/>
    </source>
</evidence>
<proteinExistence type="predicted"/>
<comment type="subcellular location">
    <subcellularLocation>
        <location evidence="1">Membrane</location>
    </subcellularLocation>
</comment>
<dbReference type="GO" id="GO:0070593">
    <property type="term" value="P:dendrite self-avoidance"/>
    <property type="evidence" value="ECO:0007669"/>
    <property type="project" value="TreeGrafter"/>
</dbReference>
<evidence type="ECO:0000256" key="6">
    <source>
        <dbReference type="ARBA" id="ARBA00023180"/>
    </source>
</evidence>
<dbReference type="PANTHER" id="PTHR10075">
    <property type="entry name" value="BASIGIN RELATED"/>
    <property type="match status" value="1"/>
</dbReference>
<evidence type="ECO:0000256" key="4">
    <source>
        <dbReference type="ARBA" id="ARBA00023136"/>
    </source>
</evidence>
<dbReference type="SMART" id="SM00409">
    <property type="entry name" value="IG"/>
    <property type="match status" value="1"/>
</dbReference>
<dbReference type="PANTHER" id="PTHR10075:SF100">
    <property type="entry name" value="FASCICLIN-2"/>
    <property type="match status" value="1"/>
</dbReference>
<dbReference type="InterPro" id="IPR007110">
    <property type="entry name" value="Ig-like_dom"/>
</dbReference>
<dbReference type="SUPFAM" id="SSF48726">
    <property type="entry name" value="Immunoglobulin"/>
    <property type="match status" value="1"/>
</dbReference>
<reference evidence="9" key="1">
    <citation type="submission" date="2025-08" db="UniProtKB">
        <authorList>
            <consortium name="Ensembl"/>
        </authorList>
    </citation>
    <scope>IDENTIFICATION</scope>
</reference>
<protein>
    <recommendedName>
        <fullName evidence="8">Ig-like domain-containing protein</fullName>
    </recommendedName>
</protein>
<dbReference type="GO" id="GO:0007156">
    <property type="term" value="P:homophilic cell adhesion via plasma membrane adhesion molecules"/>
    <property type="evidence" value="ECO:0007669"/>
    <property type="project" value="TreeGrafter"/>
</dbReference>
<keyword evidence="2" id="KW-0732">Signal</keyword>